<dbReference type="HOGENOM" id="CLU_192294_2_1_4"/>
<dbReference type="RefSeq" id="WP_045531169.1">
    <property type="nucleotide sequence ID" value="NZ_AP014568.1"/>
</dbReference>
<dbReference type="KEGG" id="cbaa:SRAA_0855"/>
<dbReference type="CDD" id="cd01324">
    <property type="entry name" value="cbb3_Oxidase_CcoQ"/>
    <property type="match status" value="1"/>
</dbReference>
<dbReference type="OrthoDB" id="8604580at2"/>
<gene>
    <name evidence="2" type="ORF">SRAA_0855</name>
</gene>
<dbReference type="STRING" id="1458425.SRAA_0855"/>
<proteinExistence type="predicted"/>
<keyword evidence="3" id="KW-1185">Reference proteome</keyword>
<dbReference type="Pfam" id="PF05545">
    <property type="entry name" value="FixQ"/>
    <property type="match status" value="1"/>
</dbReference>
<evidence type="ECO:0000313" key="3">
    <source>
        <dbReference type="Proteomes" id="UP000067461"/>
    </source>
</evidence>
<sequence>MDVNDYRSIVTVVSFVLFLGIIWWAWSKRNKAQFDEAAQLPFKED</sequence>
<dbReference type="EMBL" id="AP014568">
    <property type="protein sequence ID" value="BAO80709.1"/>
    <property type="molecule type" value="Genomic_DNA"/>
</dbReference>
<reference evidence="2 3" key="1">
    <citation type="journal article" date="2014" name="Nat. Commun.">
        <title>Physiological and genomic features of highly alkaliphilic hydrogen-utilizing Betaproteobacteria from a continental serpentinizing site.</title>
        <authorList>
            <person name="Suzuki S."/>
            <person name="Kuenen J.G."/>
            <person name="Schipper K."/>
            <person name="van der Velde S."/>
            <person name="Ishii S."/>
            <person name="Wu A."/>
            <person name="Sorokin D.Y."/>
            <person name="Tenney A."/>
            <person name="Meng X.Y."/>
            <person name="Morrill P.L."/>
            <person name="Kamagata Y."/>
            <person name="Muyzer G."/>
            <person name="Nealson K.H."/>
        </authorList>
    </citation>
    <scope>NUCLEOTIDE SEQUENCE [LARGE SCALE GENOMIC DNA]</scope>
    <source>
        <strain evidence="2 3">A1</strain>
    </source>
</reference>
<evidence type="ECO:0000256" key="1">
    <source>
        <dbReference type="SAM" id="Phobius"/>
    </source>
</evidence>
<accession>A0A060NP58</accession>
<feature type="transmembrane region" description="Helical" evidence="1">
    <location>
        <begin position="6"/>
        <end position="26"/>
    </location>
</feature>
<dbReference type="AlphaFoldDB" id="A0A060NP58"/>
<keyword evidence="1" id="KW-0472">Membrane</keyword>
<dbReference type="InterPro" id="IPR008621">
    <property type="entry name" value="Cbb3-typ_cyt_oxidase_comp"/>
</dbReference>
<organism evidence="2 3">
    <name type="scientific">Serpentinimonas raichei</name>
    <dbReference type="NCBI Taxonomy" id="1458425"/>
    <lineage>
        <taxon>Bacteria</taxon>
        <taxon>Pseudomonadati</taxon>
        <taxon>Pseudomonadota</taxon>
        <taxon>Betaproteobacteria</taxon>
        <taxon>Burkholderiales</taxon>
        <taxon>Comamonadaceae</taxon>
        <taxon>Serpentinimonas</taxon>
    </lineage>
</organism>
<keyword evidence="1" id="KW-1133">Transmembrane helix</keyword>
<protein>
    <submittedName>
        <fullName evidence="2">Cbb3-type cytochrome oxidase, subunit 3</fullName>
    </submittedName>
</protein>
<keyword evidence="1" id="KW-0812">Transmembrane</keyword>
<name>A0A060NP58_9BURK</name>
<dbReference type="Proteomes" id="UP000067461">
    <property type="component" value="Chromosome"/>
</dbReference>
<evidence type="ECO:0000313" key="2">
    <source>
        <dbReference type="EMBL" id="BAO80709.1"/>
    </source>
</evidence>